<dbReference type="EMBL" id="JAYFUM010000033">
    <property type="protein sequence ID" value="MEA5141807.1"/>
    <property type="molecule type" value="Genomic_DNA"/>
</dbReference>
<name>A0ABU5QGY0_9BACT</name>
<organism evidence="1 2">
    <name type="scientific">Arcicella rigui</name>
    <dbReference type="NCBI Taxonomy" id="797020"/>
    <lineage>
        <taxon>Bacteria</taxon>
        <taxon>Pseudomonadati</taxon>
        <taxon>Bacteroidota</taxon>
        <taxon>Cytophagia</taxon>
        <taxon>Cytophagales</taxon>
        <taxon>Flectobacillaceae</taxon>
        <taxon>Arcicella</taxon>
    </lineage>
</organism>
<proteinExistence type="predicted"/>
<evidence type="ECO:0000313" key="1">
    <source>
        <dbReference type="EMBL" id="MEA5141807.1"/>
    </source>
</evidence>
<keyword evidence="2" id="KW-1185">Reference proteome</keyword>
<protein>
    <submittedName>
        <fullName evidence="1">Uncharacterized protein</fullName>
    </submittedName>
</protein>
<dbReference type="Proteomes" id="UP001302949">
    <property type="component" value="Unassembled WGS sequence"/>
</dbReference>
<gene>
    <name evidence="1" type="ORF">VB248_21810</name>
</gene>
<comment type="caution">
    <text evidence="1">The sequence shown here is derived from an EMBL/GenBank/DDBJ whole genome shotgun (WGS) entry which is preliminary data.</text>
</comment>
<dbReference type="RefSeq" id="WP_323298961.1">
    <property type="nucleotide sequence ID" value="NZ_JAYFUM010000033.1"/>
</dbReference>
<sequence length="62" mass="7385">MIERRYERGIKNLFDIYLPICDNTMVFDNSDTTPVLVLQQIKNDLPEILDIQRFKQIKNGKE</sequence>
<evidence type="ECO:0000313" key="2">
    <source>
        <dbReference type="Proteomes" id="UP001302949"/>
    </source>
</evidence>
<accession>A0ABU5QGY0</accession>
<reference evidence="1 2" key="1">
    <citation type="submission" date="2023-12" db="EMBL/GenBank/DDBJ databases">
        <title>Novel species of the genus Arcicella isolated from rivers.</title>
        <authorList>
            <person name="Lu H."/>
        </authorList>
    </citation>
    <scope>NUCLEOTIDE SEQUENCE [LARGE SCALE GENOMIC DNA]</scope>
    <source>
        <strain evidence="1 2">KCTC 23307</strain>
    </source>
</reference>